<dbReference type="PANTHER" id="PTHR33705">
    <property type="entry name" value="PHOSPHOCARRIER PROTEIN HPR"/>
    <property type="match status" value="1"/>
</dbReference>
<dbReference type="PANTHER" id="PTHR33705:SF2">
    <property type="entry name" value="PHOSPHOCARRIER PROTEIN NPR"/>
    <property type="match status" value="1"/>
</dbReference>
<evidence type="ECO:0000256" key="3">
    <source>
        <dbReference type="ARBA" id="ARBA00022683"/>
    </source>
</evidence>
<accession>A0A2T3FVE5</accession>
<dbReference type="PROSITE" id="PS51350">
    <property type="entry name" value="PTS_HPR_DOM"/>
    <property type="match status" value="1"/>
</dbReference>
<gene>
    <name evidence="5" type="ORF">C7U56_04850</name>
</gene>
<sequence length="85" mass="9349">MKEFKYTITDPEGIHARPAGELVKAAKQFTSTIKLAKDGKSGDCKKIFGIMGLAVKNGQEVTLTFEGEDEEAAYEAVSQFMKENM</sequence>
<dbReference type="GeneID" id="79839896"/>
<proteinExistence type="predicted"/>
<dbReference type="GO" id="GO:0009401">
    <property type="term" value="P:phosphoenolpyruvate-dependent sugar phosphotransferase system"/>
    <property type="evidence" value="ECO:0007669"/>
    <property type="project" value="UniProtKB-KW"/>
</dbReference>
<protein>
    <submittedName>
        <fullName evidence="5">HPr family phosphocarrier protein</fullName>
    </submittedName>
</protein>
<reference evidence="5 6" key="1">
    <citation type="submission" date="2018-03" db="EMBL/GenBank/DDBJ databases">
        <title>Lachnoclostridium SNUG30386 gen.nov., sp.nov., isolated from human faeces.</title>
        <authorList>
            <person name="Seo B."/>
            <person name="Jeon K."/>
            <person name="Ko G."/>
        </authorList>
    </citation>
    <scope>NUCLEOTIDE SEQUENCE [LARGE SCALE GENOMIC DNA]</scope>
    <source>
        <strain evidence="5 6">SNUG30386</strain>
    </source>
</reference>
<feature type="domain" description="HPr" evidence="4">
    <location>
        <begin position="1"/>
        <end position="85"/>
    </location>
</feature>
<dbReference type="Gene3D" id="3.30.1340.10">
    <property type="entry name" value="HPr-like"/>
    <property type="match status" value="1"/>
</dbReference>
<dbReference type="GO" id="GO:0005737">
    <property type="term" value="C:cytoplasm"/>
    <property type="evidence" value="ECO:0007669"/>
    <property type="project" value="UniProtKB-SubCell"/>
</dbReference>
<comment type="caution">
    <text evidence="5">The sequence shown here is derived from an EMBL/GenBank/DDBJ whole genome shotgun (WGS) entry which is preliminary data.</text>
</comment>
<dbReference type="CDD" id="cd00367">
    <property type="entry name" value="PTS-HPr_like"/>
    <property type="match status" value="1"/>
</dbReference>
<dbReference type="Pfam" id="PF00381">
    <property type="entry name" value="PTS-HPr"/>
    <property type="match status" value="1"/>
</dbReference>
<comment type="subcellular location">
    <subcellularLocation>
        <location evidence="1">Cytoplasm</location>
    </subcellularLocation>
</comment>
<dbReference type="SUPFAM" id="SSF55594">
    <property type="entry name" value="HPr-like"/>
    <property type="match status" value="1"/>
</dbReference>
<organism evidence="5 6">
    <name type="scientific">Clostridium fessum</name>
    <dbReference type="NCBI Taxonomy" id="2126740"/>
    <lineage>
        <taxon>Bacteria</taxon>
        <taxon>Bacillati</taxon>
        <taxon>Bacillota</taxon>
        <taxon>Clostridia</taxon>
        <taxon>Eubacteriales</taxon>
        <taxon>Clostridiaceae</taxon>
        <taxon>Clostridium</taxon>
    </lineage>
</organism>
<dbReference type="EMBL" id="PYLO01000001">
    <property type="protein sequence ID" value="PST39231.1"/>
    <property type="molecule type" value="Genomic_DNA"/>
</dbReference>
<dbReference type="Proteomes" id="UP000241048">
    <property type="component" value="Unassembled WGS sequence"/>
</dbReference>
<dbReference type="NCBIfam" id="TIGR01003">
    <property type="entry name" value="PTS_HPr_family"/>
    <property type="match status" value="1"/>
</dbReference>
<evidence type="ECO:0000313" key="5">
    <source>
        <dbReference type="EMBL" id="PST39231.1"/>
    </source>
</evidence>
<evidence type="ECO:0000313" key="6">
    <source>
        <dbReference type="Proteomes" id="UP000241048"/>
    </source>
</evidence>
<dbReference type="InterPro" id="IPR000032">
    <property type="entry name" value="HPr-like"/>
</dbReference>
<dbReference type="PRINTS" id="PR00107">
    <property type="entry name" value="PHOSPHOCPHPR"/>
</dbReference>
<evidence type="ECO:0000256" key="2">
    <source>
        <dbReference type="ARBA" id="ARBA00022490"/>
    </source>
</evidence>
<dbReference type="AlphaFoldDB" id="A0A2T3FVE5"/>
<name>A0A2T3FVE5_9CLOT</name>
<dbReference type="InterPro" id="IPR035895">
    <property type="entry name" value="HPr-like_sf"/>
</dbReference>
<keyword evidence="3" id="KW-0598">Phosphotransferase system</keyword>
<keyword evidence="2" id="KW-0963">Cytoplasm</keyword>
<evidence type="ECO:0000259" key="4">
    <source>
        <dbReference type="PROSITE" id="PS51350"/>
    </source>
</evidence>
<dbReference type="RefSeq" id="WP_022359198.1">
    <property type="nucleotide sequence ID" value="NZ_CAUWBW010000018.1"/>
</dbReference>
<dbReference type="InterPro" id="IPR050399">
    <property type="entry name" value="HPr"/>
</dbReference>
<evidence type="ECO:0000256" key="1">
    <source>
        <dbReference type="ARBA" id="ARBA00004496"/>
    </source>
</evidence>
<keyword evidence="6" id="KW-1185">Reference proteome</keyword>